<feature type="compositionally biased region" description="Polar residues" evidence="1">
    <location>
        <begin position="249"/>
        <end position="264"/>
    </location>
</feature>
<comment type="caution">
    <text evidence="2">The sequence shown here is derived from an EMBL/GenBank/DDBJ whole genome shotgun (WGS) entry which is preliminary data.</text>
</comment>
<accession>A0AAD9CY76</accession>
<dbReference type="Proteomes" id="UP001182556">
    <property type="component" value="Unassembled WGS sequence"/>
</dbReference>
<protein>
    <submittedName>
        <fullName evidence="2">Uncharacterized protein</fullName>
    </submittedName>
</protein>
<name>A0AAD9CY76_PAPLA</name>
<evidence type="ECO:0000313" key="3">
    <source>
        <dbReference type="Proteomes" id="UP001182556"/>
    </source>
</evidence>
<sequence>MSDTHDPPKTDDHSVPPPPVPAQAPTTPLPTSPKPTTGPESSDATVLAQSYDQQHAVDAAEADHRGEEHMEESHHDVMSDALLDDMVDFDAAFDPDTLANLAALSRIQGMVDEAVAEDDRQEQHVEESEAAQGDSGEMVDFSMFLPGMAEETDQSASILQGLDQGQPVEVEESHLEETGGQGGTPNPEPEVEQQPEAATQTTTEPEALADAATTAPVDSTIVLDQPVPTPPAPKAVGDEATPPTVDSAPDTQPTQPENLPSSPAKSAPIVVPQAESTAEEAQVPPSSAEAPASPGAQDAVGPQDSQDQLPIDPALLPASGQISRAASTVPDSDAFSERISTHHKGDRDGDEAGRDDEGDDDFGDSKYVYEDGKLKRRRQRTVLSCTECHRRKRMLSPI</sequence>
<gene>
    <name evidence="2" type="ORF">DB88DRAFT_310329</name>
</gene>
<feature type="compositionally biased region" description="Basic and acidic residues" evidence="1">
    <location>
        <begin position="1"/>
        <end position="14"/>
    </location>
</feature>
<feature type="compositionally biased region" description="Acidic residues" evidence="1">
    <location>
        <begin position="353"/>
        <end position="362"/>
    </location>
</feature>
<proteinExistence type="predicted"/>
<keyword evidence="3" id="KW-1185">Reference proteome</keyword>
<feature type="compositionally biased region" description="Polar residues" evidence="1">
    <location>
        <begin position="40"/>
        <end position="53"/>
    </location>
</feature>
<evidence type="ECO:0000256" key="1">
    <source>
        <dbReference type="SAM" id="MobiDB-lite"/>
    </source>
</evidence>
<feature type="compositionally biased region" description="Low complexity" evidence="1">
    <location>
        <begin position="279"/>
        <end position="296"/>
    </location>
</feature>
<feature type="region of interest" description="Disordered" evidence="1">
    <location>
        <begin position="115"/>
        <end position="367"/>
    </location>
</feature>
<feature type="compositionally biased region" description="Pro residues" evidence="1">
    <location>
        <begin position="15"/>
        <end position="33"/>
    </location>
</feature>
<dbReference type="AlphaFoldDB" id="A0AAD9CY76"/>
<feature type="compositionally biased region" description="Basic and acidic residues" evidence="1">
    <location>
        <begin position="117"/>
        <end position="127"/>
    </location>
</feature>
<feature type="compositionally biased region" description="Low complexity" evidence="1">
    <location>
        <begin position="192"/>
        <end position="206"/>
    </location>
</feature>
<feature type="compositionally biased region" description="Basic and acidic residues" evidence="1">
    <location>
        <begin position="61"/>
        <end position="76"/>
    </location>
</feature>
<feature type="compositionally biased region" description="Polar residues" evidence="1">
    <location>
        <begin position="320"/>
        <end position="330"/>
    </location>
</feature>
<organism evidence="2 3">
    <name type="scientific">Papiliotrema laurentii</name>
    <name type="common">Cryptococcus laurentii</name>
    <dbReference type="NCBI Taxonomy" id="5418"/>
    <lineage>
        <taxon>Eukaryota</taxon>
        <taxon>Fungi</taxon>
        <taxon>Dikarya</taxon>
        <taxon>Basidiomycota</taxon>
        <taxon>Agaricomycotina</taxon>
        <taxon>Tremellomycetes</taxon>
        <taxon>Tremellales</taxon>
        <taxon>Rhynchogastremaceae</taxon>
        <taxon>Papiliotrema</taxon>
    </lineage>
</organism>
<evidence type="ECO:0000313" key="2">
    <source>
        <dbReference type="EMBL" id="KAK1923722.1"/>
    </source>
</evidence>
<feature type="region of interest" description="Disordered" evidence="1">
    <location>
        <begin position="1"/>
        <end position="76"/>
    </location>
</feature>
<feature type="compositionally biased region" description="Basic and acidic residues" evidence="1">
    <location>
        <begin position="335"/>
        <end position="352"/>
    </location>
</feature>
<reference evidence="2" key="1">
    <citation type="submission" date="2023-02" db="EMBL/GenBank/DDBJ databases">
        <title>Identification and recombinant expression of a fungal hydrolase from Papiliotrema laurentii that hydrolyzes apple cutin and clears colloidal polyester polyurethane.</title>
        <authorList>
            <consortium name="DOE Joint Genome Institute"/>
            <person name="Roman V.A."/>
            <person name="Bojanowski C."/>
            <person name="Crable B.R."/>
            <person name="Wagner D.N."/>
            <person name="Hung C.S."/>
            <person name="Nadeau L.J."/>
            <person name="Schratz L."/>
            <person name="Haridas S."/>
            <person name="Pangilinan J."/>
            <person name="Lipzen A."/>
            <person name="Na H."/>
            <person name="Yan M."/>
            <person name="Ng V."/>
            <person name="Grigoriev I.V."/>
            <person name="Spatafora J.W."/>
            <person name="Barlow D."/>
            <person name="Biffinger J."/>
            <person name="Kelley-Loughnane N."/>
            <person name="Varaljay V.A."/>
            <person name="Crookes-Goodson W.J."/>
        </authorList>
    </citation>
    <scope>NUCLEOTIDE SEQUENCE</scope>
    <source>
        <strain evidence="2">5307AH</strain>
    </source>
</reference>
<dbReference type="EMBL" id="JAODAN010000006">
    <property type="protein sequence ID" value="KAK1923722.1"/>
    <property type="molecule type" value="Genomic_DNA"/>
</dbReference>